<dbReference type="SUPFAM" id="SSF69322">
    <property type="entry name" value="Tricorn protease domain 2"/>
    <property type="match status" value="1"/>
</dbReference>
<accession>M2WYE6</accession>
<dbReference type="Pfam" id="PF12937">
    <property type="entry name" value="F-box-like"/>
    <property type="match status" value="1"/>
</dbReference>
<evidence type="ECO:0000313" key="3">
    <source>
        <dbReference type="Proteomes" id="UP000030680"/>
    </source>
</evidence>
<gene>
    <name evidence="2" type="ORF">Gasu_34720</name>
</gene>
<dbReference type="EMBL" id="KB454512">
    <property type="protein sequence ID" value="EME29080.1"/>
    <property type="molecule type" value="Genomic_DNA"/>
</dbReference>
<dbReference type="OrthoDB" id="192402at2759"/>
<dbReference type="PANTHER" id="PTHR12874">
    <property type="entry name" value="F-BOX ONLY PROTEIN 48-RELATED"/>
    <property type="match status" value="1"/>
</dbReference>
<dbReference type="InterPro" id="IPR001810">
    <property type="entry name" value="F-box_dom"/>
</dbReference>
<dbReference type="AlphaFoldDB" id="M2WYE6"/>
<dbReference type="InterPro" id="IPR036047">
    <property type="entry name" value="F-box-like_dom_sf"/>
</dbReference>
<protein>
    <recommendedName>
        <fullName evidence="1">F-box domain-containing protein</fullName>
    </recommendedName>
</protein>
<dbReference type="SUPFAM" id="SSF81383">
    <property type="entry name" value="F-box domain"/>
    <property type="match status" value="1"/>
</dbReference>
<dbReference type="KEGG" id="gsl:Gasu_34720"/>
<dbReference type="RefSeq" id="XP_005705600.1">
    <property type="nucleotide sequence ID" value="XM_005705543.1"/>
</dbReference>
<dbReference type="GO" id="GO:0031146">
    <property type="term" value="P:SCF-dependent proteasomal ubiquitin-dependent protein catabolic process"/>
    <property type="evidence" value="ECO:0007669"/>
    <property type="project" value="TreeGrafter"/>
</dbReference>
<dbReference type="PROSITE" id="PS50181">
    <property type="entry name" value="FBOX"/>
    <property type="match status" value="1"/>
</dbReference>
<dbReference type="PANTHER" id="PTHR12874:SF9">
    <property type="entry name" value="F-BOX ONLY PROTEIN 48"/>
    <property type="match status" value="1"/>
</dbReference>
<reference evidence="3" key="1">
    <citation type="journal article" date="2013" name="Science">
        <title>Gene transfer from bacteria and archaea facilitated evolution of an extremophilic eukaryote.</title>
        <authorList>
            <person name="Schonknecht G."/>
            <person name="Chen W.H."/>
            <person name="Ternes C.M."/>
            <person name="Barbier G.G."/>
            <person name="Shrestha R.P."/>
            <person name="Stanke M."/>
            <person name="Brautigam A."/>
            <person name="Baker B.J."/>
            <person name="Banfield J.F."/>
            <person name="Garavito R.M."/>
            <person name="Carr K."/>
            <person name="Wilkerson C."/>
            <person name="Rensing S.A."/>
            <person name="Gagneul D."/>
            <person name="Dickenson N.E."/>
            <person name="Oesterhelt C."/>
            <person name="Lercher M.J."/>
            <person name="Weber A.P."/>
        </authorList>
    </citation>
    <scope>NUCLEOTIDE SEQUENCE [LARGE SCALE GENOMIC DNA]</scope>
    <source>
        <strain evidence="3">074W</strain>
    </source>
</reference>
<proteinExistence type="predicted"/>
<dbReference type="Gramene" id="EME29080">
    <property type="protein sequence ID" value="EME29080"/>
    <property type="gene ID" value="Gasu_34720"/>
</dbReference>
<dbReference type="SMART" id="SM00256">
    <property type="entry name" value="FBOX"/>
    <property type="match status" value="1"/>
</dbReference>
<evidence type="ECO:0000259" key="1">
    <source>
        <dbReference type="PROSITE" id="PS50181"/>
    </source>
</evidence>
<organism evidence="2 3">
    <name type="scientific">Galdieria sulphuraria</name>
    <name type="common">Red alga</name>
    <dbReference type="NCBI Taxonomy" id="130081"/>
    <lineage>
        <taxon>Eukaryota</taxon>
        <taxon>Rhodophyta</taxon>
        <taxon>Bangiophyceae</taxon>
        <taxon>Galdieriales</taxon>
        <taxon>Galdieriaceae</taxon>
        <taxon>Galdieria</taxon>
    </lineage>
</organism>
<evidence type="ECO:0000313" key="2">
    <source>
        <dbReference type="EMBL" id="EME29080.1"/>
    </source>
</evidence>
<keyword evidence="3" id="KW-1185">Reference proteome</keyword>
<sequence>MFSDNFQLLSDELVVYIFKQLDSFSLFQCSQTCRRWRRLATENRLWERLSQRIPLLRVEELFQGDHRKACLHRVFQQRLPVNRILATLKDSTIVTCNPDGTDIHIVAKASSQENNFKQPCWDPFGKSILFTYFQSFASHICVVVDSNGKRKELAISTPPFYYLWFSDGNYFTFIAEHGAAPLCLYLSSVLDEIALPVELCTLNTFFFDTCSHEDYLVAHINGDTIALLNLKSFISSKHLSHQEMNIRETAEYEQCSKEEAKQSQVILTHRAGYFAAPQWISNTEHGDFILYLERDDNIPSVEGLQADRLLLSKVNVALMNIEYTLELGSYFGRKAFHMTSHMKYISILEESTTQVALPNVQNPTTLQVYQLDNNCWNWEPIVFTQEYSIWNEPSMEFVSIQYFQGVRAFQWSPDHEKLLCLVIQSLGESHDIRETLSDMSTERIITIIRGVVEEEEGGGRRRRRRRRKWESYFLVLDIPKRSIYRYSNLILSCTFVCNFLPFFDQFIKSQTFWSPHSDAFCYVGQHENASRYGIEEEQGLFVQYLDQSPPKLLLRNVEYATWSPL</sequence>
<dbReference type="GO" id="GO:0005737">
    <property type="term" value="C:cytoplasm"/>
    <property type="evidence" value="ECO:0007669"/>
    <property type="project" value="TreeGrafter"/>
</dbReference>
<dbReference type="Gene3D" id="1.20.1280.50">
    <property type="match status" value="1"/>
</dbReference>
<dbReference type="Proteomes" id="UP000030680">
    <property type="component" value="Unassembled WGS sequence"/>
</dbReference>
<feature type="domain" description="F-box" evidence="1">
    <location>
        <begin position="3"/>
        <end position="49"/>
    </location>
</feature>
<dbReference type="GO" id="GO:0019005">
    <property type="term" value="C:SCF ubiquitin ligase complex"/>
    <property type="evidence" value="ECO:0007669"/>
    <property type="project" value="TreeGrafter"/>
</dbReference>
<name>M2WYE6_GALSU</name>
<dbReference type="GeneID" id="17087904"/>